<evidence type="ECO:0000313" key="2">
    <source>
        <dbReference type="Proteomes" id="UP000824540"/>
    </source>
</evidence>
<proteinExistence type="predicted"/>
<accession>A0A8T2NLK2</accession>
<evidence type="ECO:0000313" key="1">
    <source>
        <dbReference type="EMBL" id="KAG9337267.1"/>
    </source>
</evidence>
<sequence length="284" mass="30361">MCKFSIQTSPPGRAFGTLVPEHLKQAFSPCGEEERTHLGARGLSGVAHAHTAVQEEVVVAASEQGERGGETAREGRPALFHSYQATVAWTPGGKAQRKLVLDWKDATAAGDCQNDRKAGPTSFLHRHAHMQGSAQGQYDEARRVGISVVAIAVERHGSSGLGAGPHHSSLHAPADSGLMAISRLVSASREYTQENGKLCGVEKDPFPPVKRNVELDGSGSDAMQDPMTPELKTHSYSATNCYFDHFWGGGVWVWPYPQLGPTAPLPGQNLKPHRAVALLVHGAV</sequence>
<gene>
    <name evidence="1" type="ORF">JZ751_029552</name>
</gene>
<protein>
    <submittedName>
        <fullName evidence="1">Uncharacterized protein</fullName>
    </submittedName>
</protein>
<name>A0A8T2NLK2_9TELE</name>
<dbReference type="EMBL" id="JAFBMS010000091">
    <property type="protein sequence ID" value="KAG9337267.1"/>
    <property type="molecule type" value="Genomic_DNA"/>
</dbReference>
<comment type="caution">
    <text evidence="1">The sequence shown here is derived from an EMBL/GenBank/DDBJ whole genome shotgun (WGS) entry which is preliminary data.</text>
</comment>
<dbReference type="Proteomes" id="UP000824540">
    <property type="component" value="Unassembled WGS sequence"/>
</dbReference>
<keyword evidence="2" id="KW-1185">Reference proteome</keyword>
<reference evidence="1" key="1">
    <citation type="thesis" date="2021" institute="BYU ScholarsArchive" country="Provo, UT, USA">
        <title>Applications of and Algorithms for Genome Assembly and Genomic Analyses with an Emphasis on Marine Teleosts.</title>
        <authorList>
            <person name="Pickett B.D."/>
        </authorList>
    </citation>
    <scope>NUCLEOTIDE SEQUENCE</scope>
    <source>
        <strain evidence="1">HI-2016</strain>
    </source>
</reference>
<dbReference type="AlphaFoldDB" id="A0A8T2NLK2"/>
<organism evidence="1 2">
    <name type="scientific">Albula glossodonta</name>
    <name type="common">roundjaw bonefish</name>
    <dbReference type="NCBI Taxonomy" id="121402"/>
    <lineage>
        <taxon>Eukaryota</taxon>
        <taxon>Metazoa</taxon>
        <taxon>Chordata</taxon>
        <taxon>Craniata</taxon>
        <taxon>Vertebrata</taxon>
        <taxon>Euteleostomi</taxon>
        <taxon>Actinopterygii</taxon>
        <taxon>Neopterygii</taxon>
        <taxon>Teleostei</taxon>
        <taxon>Albuliformes</taxon>
        <taxon>Albulidae</taxon>
        <taxon>Albula</taxon>
    </lineage>
</organism>